<protein>
    <submittedName>
        <fullName evidence="8">Tolloid-like protein 1</fullName>
    </submittedName>
</protein>
<evidence type="ECO:0000256" key="4">
    <source>
        <dbReference type="SAM" id="MobiDB-lite"/>
    </source>
</evidence>
<evidence type="ECO:0000256" key="2">
    <source>
        <dbReference type="ARBA" id="ARBA00023157"/>
    </source>
</evidence>
<feature type="transmembrane region" description="Helical" evidence="5">
    <location>
        <begin position="787"/>
        <end position="809"/>
    </location>
</feature>
<keyword evidence="5" id="KW-1133">Transmembrane helix</keyword>
<organism evidence="8 9">
    <name type="scientific">Stylophora pistillata</name>
    <name type="common">Smooth cauliflower coral</name>
    <dbReference type="NCBI Taxonomy" id="50429"/>
    <lineage>
        <taxon>Eukaryota</taxon>
        <taxon>Metazoa</taxon>
        <taxon>Cnidaria</taxon>
        <taxon>Anthozoa</taxon>
        <taxon>Hexacorallia</taxon>
        <taxon>Scleractinia</taxon>
        <taxon>Astrocoeniina</taxon>
        <taxon>Pocilloporidae</taxon>
        <taxon>Stylophora</taxon>
    </lineage>
</organism>
<feature type="chain" id="PRO_5013355684" evidence="6">
    <location>
        <begin position="28"/>
        <end position="1250"/>
    </location>
</feature>
<dbReference type="PROSITE" id="PS01180">
    <property type="entry name" value="CUB"/>
    <property type="match status" value="6"/>
</dbReference>
<comment type="caution">
    <text evidence="3">Lacks conserved residue(s) required for the propagation of feature annotation.</text>
</comment>
<evidence type="ECO:0000256" key="5">
    <source>
        <dbReference type="SAM" id="Phobius"/>
    </source>
</evidence>
<evidence type="ECO:0000256" key="1">
    <source>
        <dbReference type="ARBA" id="ARBA00022737"/>
    </source>
</evidence>
<dbReference type="EMBL" id="LSMT01000305">
    <property type="protein sequence ID" value="PFX20751.1"/>
    <property type="molecule type" value="Genomic_DNA"/>
</dbReference>
<evidence type="ECO:0000313" key="9">
    <source>
        <dbReference type="Proteomes" id="UP000225706"/>
    </source>
</evidence>
<reference evidence="9" key="1">
    <citation type="journal article" date="2017" name="bioRxiv">
        <title>Comparative analysis of the genomes of Stylophora pistillata and Acropora digitifera provides evidence for extensive differences between species of corals.</title>
        <authorList>
            <person name="Voolstra C.R."/>
            <person name="Li Y."/>
            <person name="Liew Y.J."/>
            <person name="Baumgarten S."/>
            <person name="Zoccola D."/>
            <person name="Flot J.-F."/>
            <person name="Tambutte S."/>
            <person name="Allemand D."/>
            <person name="Aranda M."/>
        </authorList>
    </citation>
    <scope>NUCLEOTIDE SEQUENCE [LARGE SCALE GENOMIC DNA]</scope>
</reference>
<evidence type="ECO:0000256" key="3">
    <source>
        <dbReference type="PROSITE-ProRule" id="PRU00059"/>
    </source>
</evidence>
<feature type="domain" description="CUB" evidence="7">
    <location>
        <begin position="144"/>
        <end position="263"/>
    </location>
</feature>
<dbReference type="CDD" id="cd00041">
    <property type="entry name" value="CUB"/>
    <property type="match status" value="6"/>
</dbReference>
<feature type="transmembrane region" description="Helical" evidence="5">
    <location>
        <begin position="914"/>
        <end position="933"/>
    </location>
</feature>
<keyword evidence="6" id="KW-0732">Signal</keyword>
<dbReference type="InterPro" id="IPR035914">
    <property type="entry name" value="Sperma_CUB_dom_sf"/>
</dbReference>
<feature type="compositionally biased region" description="Pro residues" evidence="4">
    <location>
        <begin position="862"/>
        <end position="885"/>
    </location>
</feature>
<sequence>MLVTRTVEGVIVLYALRTCLLVSCVQSTRVEEYKHGINVQLRSLHRRRSAISVHCNGNHRNLDDTRFSLDYDRSPGGCPRDFLEIYDGNSSSSERRGRFCGLVKPMNIYSTDRYILVRLRTDNESSLWNPGFTATFTAEETYVCPYHTKVLFVSESSNRTLTSPNYPSQYDSKTLCKWLLEAPDGLIVKVTFHVFQLKGGYSCRDKLTFYDGNDTTSKILGAAYCGETHPDVIYSTRRHVFVEFKTDPCRRKRKGFKLSFLAVNKEESAAICRSSSDKVLHLTGSSGTFFTPYYPAPYATNWTCIWLISVPAGKRVKLIFQYFDINVYGTFQIRDGKNPQSPELRRLYGEDDVYSTQSYMWVKFYSGARSWFYKSRGFKARFEALDPPGNPKKFCYPGNIYNNNLKLNGSFGTLGSPDERYYPHFSCTWLITVLEGEIIELRFQNFHIPKGSSSKCTPDYVEVLDGKHSSSKSNGRLCGYDTPERIRSSGRYMTVRFRSGETMSAYSGFDATFEAQNVPVEPAASSTSKEVCLPGNPNNENLMLTGTEGTLQTPLEFYPTDLVCVWLIIVPKGKRVELNFERFDISPIGCFDHVQIFDGETDQSPSLEQYCGDSVLQEVRSTGRHMLVRFYSDSESGELHTGFKASFKAISAATSKTKCFSGNVNNNNLQLEGPSGTFESPLFPSKYPESINCTWVITAPYGKLVKLSFSTFDVEWSSSCDGDYVQVYDGWSSTSEVKTKSCGTSLPSDVTSSGLYLRVHFRSEGHNYGNCSGFRAQFKQVQKKNTVTILFTGGFSLFLLLICMGCSIIRRRRSPTPRRPFLHALRCRRRHNSGRQFLRASTPHPAANTDLYPPSTGGYPSPPYTFPMEPPPPYTYPREPPPPYPGEETDLPHPPPGILLSLLQEVEAFNASSFIGFFFLAVFVVGGLIFLVLCCKDRKYIFGGLRQEHTTAMTVNIAGGQHSARASREHYPGFVSTTFSERIPPLQVQLETPYSSYVGEPPPPYPGNDRGYNVANYGFAITRNDNGIDNDGNDIGIDANGIDITYNPFEDNVSGTENNANNTDYDGNNINSLGVGHHNDGNDVENACTRSGDSIENNYGNNPTENEGNGIGNDANGSNTACNSDASDCNSIDTGGRDICAVSIDVNGVRNETSDIDISYTSVGNNATDCSVLEIGGSEIDNGTNGIRNDTSDIDLPSTSVDNVTDCSGLGISGGDAVKLLATSTLTIAEPASTLVIASAIDIDNNDILQ</sequence>
<feature type="region of interest" description="Disordered" evidence="4">
    <location>
        <begin position="862"/>
        <end position="890"/>
    </location>
</feature>
<dbReference type="InterPro" id="IPR000859">
    <property type="entry name" value="CUB_dom"/>
</dbReference>
<dbReference type="SMART" id="SM00042">
    <property type="entry name" value="CUB"/>
    <property type="match status" value="6"/>
</dbReference>
<dbReference type="FunFam" id="2.60.120.290:FF:000005">
    <property type="entry name" value="Procollagen C-endopeptidase enhancer 1"/>
    <property type="match status" value="4"/>
</dbReference>
<keyword evidence="1" id="KW-0677">Repeat</keyword>
<proteinExistence type="predicted"/>
<dbReference type="Proteomes" id="UP000225706">
    <property type="component" value="Unassembled WGS sequence"/>
</dbReference>
<keyword evidence="2" id="KW-1015">Disulfide bond</keyword>
<gene>
    <name evidence="8" type="primary">TLL1</name>
    <name evidence="8" type="ORF">AWC38_SpisGene14785</name>
</gene>
<dbReference type="PANTHER" id="PTHR24251:SF37">
    <property type="entry name" value="CUB DOMAIN-CONTAINING PROTEIN"/>
    <property type="match status" value="1"/>
</dbReference>
<dbReference type="Gene3D" id="2.60.120.290">
    <property type="entry name" value="Spermadhesin, CUB domain"/>
    <property type="match status" value="6"/>
</dbReference>
<keyword evidence="5" id="KW-0472">Membrane</keyword>
<dbReference type="PANTHER" id="PTHR24251">
    <property type="entry name" value="OVOCHYMASE-RELATED"/>
    <property type="match status" value="1"/>
</dbReference>
<dbReference type="Pfam" id="PF00431">
    <property type="entry name" value="CUB"/>
    <property type="match status" value="6"/>
</dbReference>
<accession>A0A2B4RT21</accession>
<evidence type="ECO:0000313" key="8">
    <source>
        <dbReference type="EMBL" id="PFX20751.1"/>
    </source>
</evidence>
<feature type="signal peptide" evidence="6">
    <location>
        <begin position="1"/>
        <end position="27"/>
    </location>
</feature>
<comment type="caution">
    <text evidence="8">The sequence shown here is derived from an EMBL/GenBank/DDBJ whole genome shotgun (WGS) entry which is preliminary data.</text>
</comment>
<dbReference type="AlphaFoldDB" id="A0A2B4RT21"/>
<name>A0A2B4RT21_STYPI</name>
<feature type="domain" description="CUB" evidence="7">
    <location>
        <begin position="272"/>
        <end position="385"/>
    </location>
</feature>
<evidence type="ECO:0000259" key="7">
    <source>
        <dbReference type="PROSITE" id="PS01180"/>
    </source>
</evidence>
<keyword evidence="5" id="KW-0812">Transmembrane</keyword>
<dbReference type="OrthoDB" id="10666955at2759"/>
<dbReference type="SUPFAM" id="SSF49854">
    <property type="entry name" value="Spermadhesin, CUB domain"/>
    <property type="match status" value="6"/>
</dbReference>
<feature type="domain" description="CUB" evidence="7">
    <location>
        <begin position="660"/>
        <end position="781"/>
    </location>
</feature>
<feature type="domain" description="CUB" evidence="7">
    <location>
        <begin position="67"/>
        <end position="139"/>
    </location>
</feature>
<keyword evidence="9" id="KW-1185">Reference proteome</keyword>
<feature type="domain" description="CUB" evidence="7">
    <location>
        <begin position="396"/>
        <end position="516"/>
    </location>
</feature>
<feature type="domain" description="CUB" evidence="7">
    <location>
        <begin position="532"/>
        <end position="650"/>
    </location>
</feature>
<evidence type="ECO:0000256" key="6">
    <source>
        <dbReference type="SAM" id="SignalP"/>
    </source>
</evidence>